<dbReference type="CDD" id="cd00067">
    <property type="entry name" value="GAL4"/>
    <property type="match status" value="1"/>
</dbReference>
<accession>A0A9P9JSD2</accession>
<dbReference type="InterPro" id="IPR036864">
    <property type="entry name" value="Zn2-C6_fun-type_DNA-bd_sf"/>
</dbReference>
<dbReference type="EMBL" id="JAGTJS010000032">
    <property type="protein sequence ID" value="KAH7231536.1"/>
    <property type="molecule type" value="Genomic_DNA"/>
</dbReference>
<comment type="caution">
    <text evidence="5">The sequence shown here is derived from an EMBL/GenBank/DDBJ whole genome shotgun (WGS) entry which is preliminary data.</text>
</comment>
<dbReference type="SMART" id="SM00066">
    <property type="entry name" value="GAL4"/>
    <property type="match status" value="1"/>
</dbReference>
<dbReference type="InterPro" id="IPR053181">
    <property type="entry name" value="EcdB-like_regulator"/>
</dbReference>
<dbReference type="GO" id="GO:0003677">
    <property type="term" value="F:DNA binding"/>
    <property type="evidence" value="ECO:0007669"/>
    <property type="project" value="InterPro"/>
</dbReference>
<dbReference type="PANTHER" id="PTHR47785">
    <property type="entry name" value="ZN(II)2CYS6 TRANSCRIPTION FACTOR (EUROFUNG)-RELATED-RELATED"/>
    <property type="match status" value="1"/>
</dbReference>
<dbReference type="AlphaFoldDB" id="A0A9P9JSD2"/>
<dbReference type="CDD" id="cd12148">
    <property type="entry name" value="fungal_TF_MHR"/>
    <property type="match status" value="1"/>
</dbReference>
<dbReference type="InterPro" id="IPR001138">
    <property type="entry name" value="Zn2Cys6_DnaBD"/>
</dbReference>
<keyword evidence="1" id="KW-0479">Metal-binding</keyword>
<reference evidence="5" key="1">
    <citation type="journal article" date="2021" name="Nat. Commun.">
        <title>Genetic determinants of endophytism in the Arabidopsis root mycobiome.</title>
        <authorList>
            <person name="Mesny F."/>
            <person name="Miyauchi S."/>
            <person name="Thiergart T."/>
            <person name="Pickel B."/>
            <person name="Atanasova L."/>
            <person name="Karlsson M."/>
            <person name="Huettel B."/>
            <person name="Barry K.W."/>
            <person name="Haridas S."/>
            <person name="Chen C."/>
            <person name="Bauer D."/>
            <person name="Andreopoulos W."/>
            <person name="Pangilinan J."/>
            <person name="LaButti K."/>
            <person name="Riley R."/>
            <person name="Lipzen A."/>
            <person name="Clum A."/>
            <person name="Drula E."/>
            <person name="Henrissat B."/>
            <person name="Kohler A."/>
            <person name="Grigoriev I.V."/>
            <person name="Martin F.M."/>
            <person name="Hacquard S."/>
        </authorList>
    </citation>
    <scope>NUCLEOTIDE SEQUENCE</scope>
    <source>
        <strain evidence="5">FSSC 5 MPI-SDFR-AT-0091</strain>
    </source>
</reference>
<dbReference type="OrthoDB" id="6133115at2759"/>
<evidence type="ECO:0000256" key="2">
    <source>
        <dbReference type="ARBA" id="ARBA00023242"/>
    </source>
</evidence>
<gene>
    <name evidence="5" type="ORF">B0J15DRAFT_530525</name>
</gene>
<dbReference type="GO" id="GO:0008270">
    <property type="term" value="F:zinc ion binding"/>
    <property type="evidence" value="ECO:0007669"/>
    <property type="project" value="InterPro"/>
</dbReference>
<dbReference type="InterPro" id="IPR007219">
    <property type="entry name" value="XnlR_reg_dom"/>
</dbReference>
<dbReference type="PANTHER" id="PTHR47785:SF1">
    <property type="entry name" value="TRANSCRIPTION FACTOR, PUTATIVE (AFU_ORTHOLOGUE AFUA_5G14530)-RELATED"/>
    <property type="match status" value="1"/>
</dbReference>
<proteinExistence type="predicted"/>
<sequence>MDASDAASAGLTRKRLRTSHACDTCRARKIRCNGAHPCAKCCASDIDCTYGSEANSRGKGDLVLEGILRIEKSLLDLNASISSFVHSNSHQQKQQQSPNVSSRGSFARSYPQHGIGTLRASHLAPTPTGEVQRDDEHSFNNAVLDPMHTSTTESILQWPHFDNFPSLRANYVPIFRLEQSQPALVTKRATTSPYVTTDDVSAILDSFGHHVNFWYPTMSQHQLRHIRSNFQHGVPDEDSVETCLGLLTMALGCASQTTEGLNQGRSLTEDELQRRLLKRKIGDAYFEAALKKIHVAHLQVSSEATQCLLFVALYFAFLVRPLQGWEYLSTTAAKCLLLLAYPRAEQTSEEQERIRRIFWSCYILESDYVAELSACPPSGIAGVESSVLLPGTYQTHLQESEEEQSSLYFLACISMRRLLNRVHHLLYSRDSGAALDTARFHRIVAELKHQLDKWRDILPPAFAFSLGTEPTATECGGFLRQRYLTCQGVIYRPYLMWVLGGGSGIAADAPSQGALSNCKACLDACLMHVLNLRSFSHTVLVDTWICSLSMAGTMLVLLSACQTPVLRGLIEPEVLKLGDHLTDLFQSWRRLSLGRDSPGVEQSLWVIDEADS</sequence>
<dbReference type="PROSITE" id="PS50048">
    <property type="entry name" value="ZN2_CY6_FUNGAL_2"/>
    <property type="match status" value="1"/>
</dbReference>
<keyword evidence="6" id="KW-1185">Reference proteome</keyword>
<feature type="domain" description="Zn(2)-C6 fungal-type" evidence="4">
    <location>
        <begin position="21"/>
        <end position="50"/>
    </location>
</feature>
<organism evidence="5 6">
    <name type="scientific">Fusarium solani</name>
    <name type="common">Filamentous fungus</name>
    <dbReference type="NCBI Taxonomy" id="169388"/>
    <lineage>
        <taxon>Eukaryota</taxon>
        <taxon>Fungi</taxon>
        <taxon>Dikarya</taxon>
        <taxon>Ascomycota</taxon>
        <taxon>Pezizomycotina</taxon>
        <taxon>Sordariomycetes</taxon>
        <taxon>Hypocreomycetidae</taxon>
        <taxon>Hypocreales</taxon>
        <taxon>Nectriaceae</taxon>
        <taxon>Fusarium</taxon>
        <taxon>Fusarium solani species complex</taxon>
    </lineage>
</organism>
<name>A0A9P9JSD2_FUSSL</name>
<evidence type="ECO:0000256" key="1">
    <source>
        <dbReference type="ARBA" id="ARBA00022723"/>
    </source>
</evidence>
<protein>
    <recommendedName>
        <fullName evidence="4">Zn(2)-C6 fungal-type domain-containing protein</fullName>
    </recommendedName>
</protein>
<dbReference type="GO" id="GO:0006351">
    <property type="term" value="P:DNA-templated transcription"/>
    <property type="evidence" value="ECO:0007669"/>
    <property type="project" value="InterPro"/>
</dbReference>
<evidence type="ECO:0000313" key="5">
    <source>
        <dbReference type="EMBL" id="KAH7231536.1"/>
    </source>
</evidence>
<dbReference type="GO" id="GO:0000981">
    <property type="term" value="F:DNA-binding transcription factor activity, RNA polymerase II-specific"/>
    <property type="evidence" value="ECO:0007669"/>
    <property type="project" value="InterPro"/>
</dbReference>
<dbReference type="SUPFAM" id="SSF57701">
    <property type="entry name" value="Zn2/Cys6 DNA-binding domain"/>
    <property type="match status" value="1"/>
</dbReference>
<evidence type="ECO:0000259" key="4">
    <source>
        <dbReference type="PROSITE" id="PS50048"/>
    </source>
</evidence>
<feature type="region of interest" description="Disordered" evidence="3">
    <location>
        <begin position="86"/>
        <end position="108"/>
    </location>
</feature>
<dbReference type="Pfam" id="PF04082">
    <property type="entry name" value="Fungal_trans"/>
    <property type="match status" value="1"/>
</dbReference>
<dbReference type="Pfam" id="PF00172">
    <property type="entry name" value="Zn_clus"/>
    <property type="match status" value="1"/>
</dbReference>
<keyword evidence="2" id="KW-0539">Nucleus</keyword>
<evidence type="ECO:0000313" key="6">
    <source>
        <dbReference type="Proteomes" id="UP000736672"/>
    </source>
</evidence>
<feature type="compositionally biased region" description="Low complexity" evidence="3">
    <location>
        <begin position="86"/>
        <end position="102"/>
    </location>
</feature>
<dbReference type="Proteomes" id="UP000736672">
    <property type="component" value="Unassembled WGS sequence"/>
</dbReference>
<dbReference type="Gene3D" id="4.10.240.10">
    <property type="entry name" value="Zn(2)-C6 fungal-type DNA-binding domain"/>
    <property type="match status" value="1"/>
</dbReference>
<evidence type="ECO:0000256" key="3">
    <source>
        <dbReference type="SAM" id="MobiDB-lite"/>
    </source>
</evidence>
<dbReference type="PROSITE" id="PS00463">
    <property type="entry name" value="ZN2_CY6_FUNGAL_1"/>
    <property type="match status" value="1"/>
</dbReference>